<reference evidence="4 5" key="1">
    <citation type="submission" date="2018-03" db="EMBL/GenBank/DDBJ databases">
        <title>Genomic Encyclopedia of Type Strains, Phase III (KMG-III): the genomes of soil and plant-associated and newly described type strains.</title>
        <authorList>
            <person name="Whitman W."/>
        </authorList>
    </citation>
    <scope>NUCLEOTIDE SEQUENCE [LARGE SCALE GENOMIC DNA]</scope>
    <source>
        <strain evidence="4 5">CGMCC 1.07653</strain>
    </source>
</reference>
<dbReference type="Proteomes" id="UP000242310">
    <property type="component" value="Unassembled WGS sequence"/>
</dbReference>
<dbReference type="InterPro" id="IPR001647">
    <property type="entry name" value="HTH_TetR"/>
</dbReference>
<dbReference type="InterPro" id="IPR009057">
    <property type="entry name" value="Homeodomain-like_sf"/>
</dbReference>
<keyword evidence="5" id="KW-1185">Reference proteome</keyword>
<comment type="caution">
    <text evidence="4">The sequence shown here is derived from an EMBL/GenBank/DDBJ whole genome shotgun (WGS) entry which is preliminary data.</text>
</comment>
<dbReference type="PANTHER" id="PTHR30055:SF226">
    <property type="entry name" value="HTH-TYPE TRANSCRIPTIONAL REGULATOR PKSA"/>
    <property type="match status" value="1"/>
</dbReference>
<sequence length="196" mass="22407">MAEKETTREAILRACVEQMEEKGYGRTTTKEIAEHAGVSEMTIFRHFGSKQNILLAAIDAHSYLPCIEALFSKHITYQLENDLILISETYQQLMKQNQSLIFIGLNERHTMPEINETAAENPKQLKLFIINYFQEMQHRGRLRPDLDLEAHAMTLLWLNAGYFIASGSSPQQAVTDVTQDRFIEASIRTFARGLTV</sequence>
<proteinExistence type="predicted"/>
<dbReference type="GO" id="GO:0000976">
    <property type="term" value="F:transcription cis-regulatory region binding"/>
    <property type="evidence" value="ECO:0007669"/>
    <property type="project" value="TreeGrafter"/>
</dbReference>
<dbReference type="EMBL" id="PYAV01000022">
    <property type="protein sequence ID" value="PSL40823.1"/>
    <property type="molecule type" value="Genomic_DNA"/>
</dbReference>
<dbReference type="SUPFAM" id="SSF46689">
    <property type="entry name" value="Homeodomain-like"/>
    <property type="match status" value="1"/>
</dbReference>
<organism evidence="4 5">
    <name type="scientific">Salsuginibacillus halophilus</name>
    <dbReference type="NCBI Taxonomy" id="517424"/>
    <lineage>
        <taxon>Bacteria</taxon>
        <taxon>Bacillati</taxon>
        <taxon>Bacillota</taxon>
        <taxon>Bacilli</taxon>
        <taxon>Bacillales</taxon>
        <taxon>Bacillaceae</taxon>
        <taxon>Salsuginibacillus</taxon>
    </lineage>
</organism>
<dbReference type="Pfam" id="PF00440">
    <property type="entry name" value="TetR_N"/>
    <property type="match status" value="1"/>
</dbReference>
<protein>
    <submittedName>
        <fullName evidence="4">TetR family transcriptional regulator</fullName>
    </submittedName>
</protein>
<dbReference type="RefSeq" id="WP_181315439.1">
    <property type="nucleotide sequence ID" value="NZ_PYAV01000022.1"/>
</dbReference>
<dbReference type="AlphaFoldDB" id="A0A2P8H3P2"/>
<dbReference type="PRINTS" id="PR00455">
    <property type="entry name" value="HTHTETR"/>
</dbReference>
<dbReference type="InterPro" id="IPR036271">
    <property type="entry name" value="Tet_transcr_reg_TetR-rel_C_sf"/>
</dbReference>
<dbReference type="PROSITE" id="PS50977">
    <property type="entry name" value="HTH_TETR_2"/>
    <property type="match status" value="1"/>
</dbReference>
<evidence type="ECO:0000256" key="2">
    <source>
        <dbReference type="PROSITE-ProRule" id="PRU00335"/>
    </source>
</evidence>
<feature type="DNA-binding region" description="H-T-H motif" evidence="2">
    <location>
        <begin position="28"/>
        <end position="47"/>
    </location>
</feature>
<dbReference type="InterPro" id="IPR050109">
    <property type="entry name" value="HTH-type_TetR-like_transc_reg"/>
</dbReference>
<dbReference type="Gene3D" id="1.10.357.10">
    <property type="entry name" value="Tetracycline Repressor, domain 2"/>
    <property type="match status" value="2"/>
</dbReference>
<keyword evidence="1 2" id="KW-0238">DNA-binding</keyword>
<feature type="domain" description="HTH tetR-type" evidence="3">
    <location>
        <begin position="5"/>
        <end position="65"/>
    </location>
</feature>
<evidence type="ECO:0000313" key="4">
    <source>
        <dbReference type="EMBL" id="PSL40823.1"/>
    </source>
</evidence>
<evidence type="ECO:0000256" key="1">
    <source>
        <dbReference type="ARBA" id="ARBA00023125"/>
    </source>
</evidence>
<name>A0A2P8H3P2_9BACI</name>
<dbReference type="SUPFAM" id="SSF48498">
    <property type="entry name" value="Tetracyclin repressor-like, C-terminal domain"/>
    <property type="match status" value="1"/>
</dbReference>
<evidence type="ECO:0000259" key="3">
    <source>
        <dbReference type="PROSITE" id="PS50977"/>
    </source>
</evidence>
<gene>
    <name evidence="4" type="ORF">B0H94_12213</name>
</gene>
<dbReference type="PANTHER" id="PTHR30055">
    <property type="entry name" value="HTH-TYPE TRANSCRIPTIONAL REGULATOR RUTR"/>
    <property type="match status" value="1"/>
</dbReference>
<evidence type="ECO:0000313" key="5">
    <source>
        <dbReference type="Proteomes" id="UP000242310"/>
    </source>
</evidence>
<dbReference type="GO" id="GO:0003700">
    <property type="term" value="F:DNA-binding transcription factor activity"/>
    <property type="evidence" value="ECO:0007669"/>
    <property type="project" value="TreeGrafter"/>
</dbReference>
<accession>A0A2P8H3P2</accession>